<accession>A0ABT0VG60</accession>
<dbReference type="InterPro" id="IPR011639">
    <property type="entry name" value="MethylTrfase_TaqI-like_dom"/>
</dbReference>
<keyword evidence="3" id="KW-1185">Reference proteome</keyword>
<dbReference type="InterPro" id="IPR002052">
    <property type="entry name" value="DNA_methylase_N6_adenine_CS"/>
</dbReference>
<dbReference type="Pfam" id="PF07669">
    <property type="entry name" value="Eco57I"/>
    <property type="match status" value="1"/>
</dbReference>
<evidence type="ECO:0000313" key="3">
    <source>
        <dbReference type="Proteomes" id="UP001057481"/>
    </source>
</evidence>
<keyword evidence="2" id="KW-0808">Transferase</keyword>
<keyword evidence="2" id="KW-0489">Methyltransferase</keyword>
<organism evidence="2 3">
    <name type="scientific">Periweissella beninensis</name>
    <dbReference type="NCBI Taxonomy" id="504936"/>
    <lineage>
        <taxon>Bacteria</taxon>
        <taxon>Bacillati</taxon>
        <taxon>Bacillota</taxon>
        <taxon>Bacilli</taxon>
        <taxon>Lactobacillales</taxon>
        <taxon>Lactobacillaceae</taxon>
        <taxon>Periweissella</taxon>
    </lineage>
</organism>
<name>A0ABT0VG60_9LACO</name>
<dbReference type="RefSeq" id="WP_205143126.1">
    <property type="nucleotide sequence ID" value="NZ_JAFBDN010000003.1"/>
</dbReference>
<dbReference type="Gene3D" id="3.40.50.150">
    <property type="entry name" value="Vaccinia Virus protein VP39"/>
    <property type="match status" value="1"/>
</dbReference>
<dbReference type="GO" id="GO:0008168">
    <property type="term" value="F:methyltransferase activity"/>
    <property type="evidence" value="ECO:0007669"/>
    <property type="project" value="UniProtKB-KW"/>
</dbReference>
<dbReference type="GO" id="GO:0032259">
    <property type="term" value="P:methylation"/>
    <property type="evidence" value="ECO:0007669"/>
    <property type="project" value="UniProtKB-KW"/>
</dbReference>
<dbReference type="SUPFAM" id="SSF53335">
    <property type="entry name" value="S-adenosyl-L-methionine-dependent methyltransferases"/>
    <property type="match status" value="1"/>
</dbReference>
<dbReference type="InterPro" id="IPR029063">
    <property type="entry name" value="SAM-dependent_MTases_sf"/>
</dbReference>
<feature type="domain" description="Type II methyltransferase M.TaqI-like" evidence="1">
    <location>
        <begin position="6"/>
        <end position="90"/>
    </location>
</feature>
<evidence type="ECO:0000259" key="1">
    <source>
        <dbReference type="Pfam" id="PF07669"/>
    </source>
</evidence>
<comment type="caution">
    <text evidence="2">The sequence shown here is derived from an EMBL/GenBank/DDBJ whole genome shotgun (WGS) entry which is preliminary data.</text>
</comment>
<protein>
    <submittedName>
        <fullName evidence="2">Eco57I restriction-modification methylase domain-containing protein</fullName>
    </submittedName>
</protein>
<dbReference type="PROSITE" id="PS00092">
    <property type="entry name" value="N6_MTASE"/>
    <property type="match status" value="1"/>
</dbReference>
<reference evidence="2" key="1">
    <citation type="submission" date="2021-04" db="EMBL/GenBank/DDBJ databases">
        <title>Taxonomic assessment of Weissella genus.</title>
        <authorList>
            <person name="Fanelli F."/>
            <person name="Chieffi D."/>
            <person name="Dell'Aquila A."/>
            <person name="Gyu-Sung C."/>
            <person name="Franz C.M.A.P."/>
            <person name="Fusco V."/>
        </authorList>
    </citation>
    <scope>NUCLEOTIDE SEQUENCE</scope>
    <source>
        <strain evidence="2">LMG 25373</strain>
    </source>
</reference>
<dbReference type="EMBL" id="JAGMVS010000038">
    <property type="protein sequence ID" value="MCM2436681.1"/>
    <property type="molecule type" value="Genomic_DNA"/>
</dbReference>
<sequence length="342" mass="38728">MSGEDKKFKFDVVIGNPPYQEEAGGTSSSDKPIYNYFMDEAYKIGDTVELITPGRFLFNAGATPKAWNRKMLSNKNVKVLYYETDSSKVFQNTDIKGGVAVTIFDRNQDFGEIGTFTIFSELNSILKKAMPSIKKNGSLTDIIFSQNKFNLDKLNAHYPELKRTDKRLESNIFNLDIFTNEKKSSDDLKILGVIKNKRVYKFVDKSYIDIDKANLYDYKVLLPKSNGSGTLGEAVSTPLIGTPLIGYTRTFIGVGSFKTKFEANAALKYVKSKFARVMLGVLKVTQDNNPGKWKYVPLQDFTANSDIDWTKSIPEIDQQLYKKYNLSPEEIDFIETHVKEMG</sequence>
<dbReference type="Proteomes" id="UP001057481">
    <property type="component" value="Unassembled WGS sequence"/>
</dbReference>
<proteinExistence type="predicted"/>
<evidence type="ECO:0000313" key="2">
    <source>
        <dbReference type="EMBL" id="MCM2436681.1"/>
    </source>
</evidence>
<gene>
    <name evidence="2" type="ORF">KAK10_01880</name>
</gene>